<proteinExistence type="predicted"/>
<organism evidence="1 2">
    <name type="scientific">Actinoplanes ianthinogenes</name>
    <dbReference type="NCBI Taxonomy" id="122358"/>
    <lineage>
        <taxon>Bacteria</taxon>
        <taxon>Bacillati</taxon>
        <taxon>Actinomycetota</taxon>
        <taxon>Actinomycetes</taxon>
        <taxon>Micromonosporales</taxon>
        <taxon>Micromonosporaceae</taxon>
        <taxon>Actinoplanes</taxon>
    </lineage>
</organism>
<name>A0ABM7LZT4_9ACTN</name>
<dbReference type="EMBL" id="AP023356">
    <property type="protein sequence ID" value="BCJ44842.1"/>
    <property type="molecule type" value="Genomic_DNA"/>
</dbReference>
<evidence type="ECO:0000313" key="1">
    <source>
        <dbReference type="EMBL" id="BCJ44842.1"/>
    </source>
</evidence>
<gene>
    <name evidence="1" type="ORF">Aiant_54990</name>
</gene>
<reference evidence="1 2" key="1">
    <citation type="submission" date="2020-08" db="EMBL/GenBank/DDBJ databases">
        <title>Whole genome shotgun sequence of Actinoplanes ianthinogenes NBRC 13996.</title>
        <authorList>
            <person name="Komaki H."/>
            <person name="Tamura T."/>
        </authorList>
    </citation>
    <scope>NUCLEOTIDE SEQUENCE [LARGE SCALE GENOMIC DNA]</scope>
    <source>
        <strain evidence="1 2">NBRC 13996</strain>
    </source>
</reference>
<evidence type="ECO:0000313" key="2">
    <source>
        <dbReference type="Proteomes" id="UP000676967"/>
    </source>
</evidence>
<accession>A0ABM7LZT4</accession>
<protein>
    <submittedName>
        <fullName evidence="1">Uncharacterized protein</fullName>
    </submittedName>
</protein>
<dbReference type="Proteomes" id="UP000676967">
    <property type="component" value="Chromosome"/>
</dbReference>
<keyword evidence="2" id="KW-1185">Reference proteome</keyword>
<sequence>MSLPAQEEELKPFLVHGAIVGDRVEGAYISIVRRSGEDSIPITVAQIHSTLAAGRALLRRG</sequence>